<dbReference type="GO" id="GO:0051604">
    <property type="term" value="P:protein maturation"/>
    <property type="evidence" value="ECO:0007669"/>
    <property type="project" value="InterPro"/>
</dbReference>
<dbReference type="OrthoDB" id="434126at2759"/>
<dbReference type="PANTHER" id="PTHR14463:SF10">
    <property type="entry name" value="LIPASE MATURATION FACTOR 1"/>
    <property type="match status" value="1"/>
</dbReference>
<gene>
    <name evidence="2" type="ORF">GDO78_019105</name>
</gene>
<protein>
    <recommendedName>
        <fullName evidence="1">Lipase maturation factor 1/2 C-terminal domain-containing protein</fullName>
    </recommendedName>
</protein>
<dbReference type="InterPro" id="IPR057433">
    <property type="entry name" value="LMF1/2_C"/>
</dbReference>
<organism evidence="2 3">
    <name type="scientific">Eleutherodactylus coqui</name>
    <name type="common">Puerto Rican coqui</name>
    <dbReference type="NCBI Taxonomy" id="57060"/>
    <lineage>
        <taxon>Eukaryota</taxon>
        <taxon>Metazoa</taxon>
        <taxon>Chordata</taxon>
        <taxon>Craniata</taxon>
        <taxon>Vertebrata</taxon>
        <taxon>Euteleostomi</taxon>
        <taxon>Amphibia</taxon>
        <taxon>Batrachia</taxon>
        <taxon>Anura</taxon>
        <taxon>Neobatrachia</taxon>
        <taxon>Hyloidea</taxon>
        <taxon>Eleutherodactylidae</taxon>
        <taxon>Eleutherodactylinae</taxon>
        <taxon>Eleutherodactylus</taxon>
        <taxon>Eleutherodactylus</taxon>
    </lineage>
</organism>
<dbReference type="Pfam" id="PF25179">
    <property type="entry name" value="LMF1_C"/>
    <property type="match status" value="1"/>
</dbReference>
<dbReference type="AlphaFoldDB" id="A0A8J6EIT2"/>
<comment type="caution">
    <text evidence="2">The sequence shown here is derived from an EMBL/GenBank/DDBJ whole genome shotgun (WGS) entry which is preliminary data.</text>
</comment>
<feature type="domain" description="Lipase maturation factor 1/2 C-terminal" evidence="1">
    <location>
        <begin position="3"/>
        <end position="77"/>
    </location>
</feature>
<keyword evidence="3" id="KW-1185">Reference proteome</keyword>
<dbReference type="Proteomes" id="UP000770717">
    <property type="component" value="Unassembled WGS sequence"/>
</dbReference>
<evidence type="ECO:0000259" key="1">
    <source>
        <dbReference type="Pfam" id="PF25179"/>
    </source>
</evidence>
<proteinExistence type="predicted"/>
<dbReference type="EMBL" id="WNTK01000376">
    <property type="protein sequence ID" value="KAG9470018.1"/>
    <property type="molecule type" value="Genomic_DNA"/>
</dbReference>
<evidence type="ECO:0000313" key="3">
    <source>
        <dbReference type="Proteomes" id="UP000770717"/>
    </source>
</evidence>
<dbReference type="PANTHER" id="PTHR14463">
    <property type="entry name" value="LIPASE MATURATION FACTOR"/>
    <property type="match status" value="1"/>
</dbReference>
<reference evidence="2" key="1">
    <citation type="thesis" date="2020" institute="ProQuest LLC" country="789 East Eisenhower Parkway, Ann Arbor, MI, USA">
        <title>Comparative Genomics and Chromosome Evolution.</title>
        <authorList>
            <person name="Mudd A.B."/>
        </authorList>
    </citation>
    <scope>NUCLEOTIDE SEQUENCE</scope>
    <source>
        <strain evidence="2">HN-11 Male</strain>
        <tissue evidence="2">Kidney and liver</tissue>
    </source>
</reference>
<dbReference type="GO" id="GO:0005789">
    <property type="term" value="C:endoplasmic reticulum membrane"/>
    <property type="evidence" value="ECO:0007669"/>
    <property type="project" value="TreeGrafter"/>
</dbReference>
<evidence type="ECO:0000313" key="2">
    <source>
        <dbReference type="EMBL" id="KAG9470018.1"/>
    </source>
</evidence>
<accession>A0A8J6EIT2</accession>
<sequence>MPCQTYEQNEWVIHLAGKLLANDPAATSLLALNPFQEKEPPRWIRGEHFRYKFSRIWGTHSSEGKWWIRKRIAPYFPPLNLEGLKKYFQSRSWPLPSTPSKDK</sequence>
<dbReference type="InterPro" id="IPR009613">
    <property type="entry name" value="LMF"/>
</dbReference>
<name>A0A8J6EIT2_ELECQ</name>